<keyword evidence="5 10" id="KW-0547">Nucleotide-binding</keyword>
<dbReference type="SMART" id="SM00740">
    <property type="entry name" value="PASTA"/>
    <property type="match status" value="3"/>
</dbReference>
<keyword evidence="2" id="KW-0723">Serine/threonine-protein kinase</keyword>
<keyword evidence="16" id="KW-1185">Reference proteome</keyword>
<dbReference type="EC" id="2.7.11.1" evidence="1"/>
<feature type="compositionally biased region" description="Low complexity" evidence="11">
    <location>
        <begin position="587"/>
        <end position="616"/>
    </location>
</feature>
<keyword evidence="4" id="KW-0677">Repeat</keyword>
<dbReference type="PROSITE" id="PS50011">
    <property type="entry name" value="PROTEIN_KINASE_DOM"/>
    <property type="match status" value="1"/>
</dbReference>
<evidence type="ECO:0000256" key="6">
    <source>
        <dbReference type="ARBA" id="ARBA00022777"/>
    </source>
</evidence>
<feature type="domain" description="PASTA" evidence="14">
    <location>
        <begin position="519"/>
        <end position="586"/>
    </location>
</feature>
<dbReference type="Pfam" id="PF00069">
    <property type="entry name" value="Pkinase"/>
    <property type="match status" value="1"/>
</dbReference>
<name>A0A5B7WP77_9MICC</name>
<dbReference type="InterPro" id="IPR017441">
    <property type="entry name" value="Protein_kinase_ATP_BS"/>
</dbReference>
<gene>
    <name evidence="15" type="primary">pknB</name>
    <name evidence="15" type="ORF">GcLGCM259_0024</name>
</gene>
<dbReference type="FunFam" id="3.30.200.20:FF:000035">
    <property type="entry name" value="Serine/threonine protein kinase Stk1"/>
    <property type="match status" value="1"/>
</dbReference>
<dbReference type="EMBL" id="CP034412">
    <property type="protein sequence ID" value="QCY45818.1"/>
    <property type="molecule type" value="Genomic_DNA"/>
</dbReference>
<dbReference type="SMART" id="SM00220">
    <property type="entry name" value="S_TKc"/>
    <property type="match status" value="1"/>
</dbReference>
<dbReference type="Gene3D" id="3.30.10.20">
    <property type="match status" value="3"/>
</dbReference>
<evidence type="ECO:0000256" key="1">
    <source>
        <dbReference type="ARBA" id="ARBA00012513"/>
    </source>
</evidence>
<evidence type="ECO:0000259" key="13">
    <source>
        <dbReference type="PROSITE" id="PS50011"/>
    </source>
</evidence>
<protein>
    <recommendedName>
        <fullName evidence="1">non-specific serine/threonine protein kinase</fullName>
        <ecNumber evidence="1">2.7.11.1</ecNumber>
    </recommendedName>
</protein>
<dbReference type="PANTHER" id="PTHR43289">
    <property type="entry name" value="MITOGEN-ACTIVATED PROTEIN KINASE KINASE KINASE 20-RELATED"/>
    <property type="match status" value="1"/>
</dbReference>
<dbReference type="InterPro" id="IPR011009">
    <property type="entry name" value="Kinase-like_dom_sf"/>
</dbReference>
<keyword evidence="3" id="KW-0808">Transferase</keyword>
<evidence type="ECO:0000256" key="9">
    <source>
        <dbReference type="ARBA" id="ARBA00048679"/>
    </source>
</evidence>
<dbReference type="PANTHER" id="PTHR43289:SF6">
    <property type="entry name" value="SERINE_THREONINE-PROTEIN KINASE NEKL-3"/>
    <property type="match status" value="1"/>
</dbReference>
<dbReference type="Proteomes" id="UP000307000">
    <property type="component" value="Chromosome"/>
</dbReference>
<dbReference type="KEGG" id="gcr:GcLGCM259_0024"/>
<accession>A0A5B7WP77</accession>
<evidence type="ECO:0000256" key="5">
    <source>
        <dbReference type="ARBA" id="ARBA00022741"/>
    </source>
</evidence>
<organism evidence="15 16">
    <name type="scientific">Glutamicibacter creatinolyticus</name>
    <dbReference type="NCBI Taxonomy" id="162496"/>
    <lineage>
        <taxon>Bacteria</taxon>
        <taxon>Bacillati</taxon>
        <taxon>Actinomycetota</taxon>
        <taxon>Actinomycetes</taxon>
        <taxon>Micrococcales</taxon>
        <taxon>Micrococcaceae</taxon>
        <taxon>Glutamicibacter</taxon>
    </lineage>
</organism>
<evidence type="ECO:0000256" key="10">
    <source>
        <dbReference type="PROSITE-ProRule" id="PRU10141"/>
    </source>
</evidence>
<keyword evidence="7 10" id="KW-0067">ATP-binding</keyword>
<comment type="catalytic activity">
    <reaction evidence="8">
        <text>L-threonyl-[protein] + ATP = O-phospho-L-threonyl-[protein] + ADP + H(+)</text>
        <dbReference type="Rhea" id="RHEA:46608"/>
        <dbReference type="Rhea" id="RHEA-COMP:11060"/>
        <dbReference type="Rhea" id="RHEA-COMP:11605"/>
        <dbReference type="ChEBI" id="CHEBI:15378"/>
        <dbReference type="ChEBI" id="CHEBI:30013"/>
        <dbReference type="ChEBI" id="CHEBI:30616"/>
        <dbReference type="ChEBI" id="CHEBI:61977"/>
        <dbReference type="ChEBI" id="CHEBI:456216"/>
        <dbReference type="EC" id="2.7.11.1"/>
    </reaction>
</comment>
<dbReference type="FunFam" id="1.10.510.10:FF:000021">
    <property type="entry name" value="Serine/threonine protein kinase"/>
    <property type="match status" value="1"/>
</dbReference>
<dbReference type="GO" id="GO:0045717">
    <property type="term" value="P:negative regulation of fatty acid biosynthetic process"/>
    <property type="evidence" value="ECO:0007669"/>
    <property type="project" value="UniProtKB-ARBA"/>
</dbReference>
<reference evidence="15 16" key="1">
    <citation type="submission" date="2018-12" db="EMBL/GenBank/DDBJ databases">
        <title>Complete Genome Sequence of Glutamicibacter creatinolyticus strain LGCM259,isolated from an abscess of a 12-year-old mare in Italy.</title>
        <authorList>
            <person name="Santos R.G."/>
            <person name="Silva A.L."/>
            <person name="Seyffert N."/>
            <person name="Castro T.L.P."/>
            <person name="Attili A.R."/>
            <person name="Rifici C."/>
            <person name="Mazzullo G."/>
            <person name="Brenig B."/>
            <person name="Venanzi F."/>
            <person name="Azevedo V."/>
        </authorList>
    </citation>
    <scope>NUCLEOTIDE SEQUENCE [LARGE SCALE GENOMIC DNA]</scope>
    <source>
        <strain evidence="15 16">LGCM 259</strain>
    </source>
</reference>
<dbReference type="GO" id="GO:0005524">
    <property type="term" value="F:ATP binding"/>
    <property type="evidence" value="ECO:0007669"/>
    <property type="project" value="UniProtKB-UniRule"/>
</dbReference>
<feature type="domain" description="PASTA" evidence="14">
    <location>
        <begin position="452"/>
        <end position="518"/>
    </location>
</feature>
<evidence type="ECO:0000313" key="15">
    <source>
        <dbReference type="EMBL" id="QCY45818.1"/>
    </source>
</evidence>
<dbReference type="CDD" id="cd14014">
    <property type="entry name" value="STKc_PknB_like"/>
    <property type="match status" value="1"/>
</dbReference>
<evidence type="ECO:0000313" key="16">
    <source>
        <dbReference type="Proteomes" id="UP000307000"/>
    </source>
</evidence>
<evidence type="ECO:0000256" key="4">
    <source>
        <dbReference type="ARBA" id="ARBA00022737"/>
    </source>
</evidence>
<evidence type="ECO:0000256" key="12">
    <source>
        <dbReference type="SAM" id="Phobius"/>
    </source>
</evidence>
<dbReference type="Gene3D" id="3.30.200.20">
    <property type="entry name" value="Phosphorylase Kinase, domain 1"/>
    <property type="match status" value="1"/>
</dbReference>
<dbReference type="InterPro" id="IPR000719">
    <property type="entry name" value="Prot_kinase_dom"/>
</dbReference>
<dbReference type="RefSeq" id="WP_138925384.1">
    <property type="nucleotide sequence ID" value="NZ_CP034412.1"/>
</dbReference>
<comment type="catalytic activity">
    <reaction evidence="9">
        <text>L-seryl-[protein] + ATP = O-phospho-L-seryl-[protein] + ADP + H(+)</text>
        <dbReference type="Rhea" id="RHEA:17989"/>
        <dbReference type="Rhea" id="RHEA-COMP:9863"/>
        <dbReference type="Rhea" id="RHEA-COMP:11604"/>
        <dbReference type="ChEBI" id="CHEBI:15378"/>
        <dbReference type="ChEBI" id="CHEBI:29999"/>
        <dbReference type="ChEBI" id="CHEBI:30616"/>
        <dbReference type="ChEBI" id="CHEBI:83421"/>
        <dbReference type="ChEBI" id="CHEBI:456216"/>
        <dbReference type="EC" id="2.7.11.1"/>
    </reaction>
</comment>
<feature type="domain" description="PASTA" evidence="14">
    <location>
        <begin position="385"/>
        <end position="451"/>
    </location>
</feature>
<dbReference type="Gene3D" id="1.10.510.10">
    <property type="entry name" value="Transferase(Phosphotransferase) domain 1"/>
    <property type="match status" value="1"/>
</dbReference>
<dbReference type="CDD" id="cd06577">
    <property type="entry name" value="PASTA_pknB"/>
    <property type="match status" value="3"/>
</dbReference>
<evidence type="ECO:0000256" key="11">
    <source>
        <dbReference type="SAM" id="MobiDB-lite"/>
    </source>
</evidence>
<dbReference type="PROSITE" id="PS00108">
    <property type="entry name" value="PROTEIN_KINASE_ST"/>
    <property type="match status" value="1"/>
</dbReference>
<feature type="region of interest" description="Disordered" evidence="11">
    <location>
        <begin position="560"/>
        <end position="616"/>
    </location>
</feature>
<keyword evidence="6 15" id="KW-0418">Kinase</keyword>
<keyword evidence="12" id="KW-0472">Membrane</keyword>
<evidence type="ECO:0000256" key="8">
    <source>
        <dbReference type="ARBA" id="ARBA00047899"/>
    </source>
</evidence>
<evidence type="ECO:0000259" key="14">
    <source>
        <dbReference type="PROSITE" id="PS51178"/>
    </source>
</evidence>
<dbReference type="GO" id="GO:0004674">
    <property type="term" value="F:protein serine/threonine kinase activity"/>
    <property type="evidence" value="ECO:0007669"/>
    <property type="project" value="UniProtKB-KW"/>
</dbReference>
<feature type="transmembrane region" description="Helical" evidence="12">
    <location>
        <begin position="356"/>
        <end position="376"/>
    </location>
</feature>
<dbReference type="AlphaFoldDB" id="A0A5B7WP77"/>
<dbReference type="SUPFAM" id="SSF56112">
    <property type="entry name" value="Protein kinase-like (PK-like)"/>
    <property type="match status" value="1"/>
</dbReference>
<dbReference type="InterPro" id="IPR005543">
    <property type="entry name" value="PASTA_dom"/>
</dbReference>
<proteinExistence type="predicted"/>
<feature type="compositionally biased region" description="Polar residues" evidence="11">
    <location>
        <begin position="564"/>
        <end position="582"/>
    </location>
</feature>
<evidence type="ECO:0000256" key="3">
    <source>
        <dbReference type="ARBA" id="ARBA00022679"/>
    </source>
</evidence>
<dbReference type="PROSITE" id="PS51178">
    <property type="entry name" value="PASTA"/>
    <property type="match status" value="3"/>
</dbReference>
<keyword evidence="12" id="KW-0812">Transmembrane</keyword>
<feature type="binding site" evidence="10">
    <location>
        <position position="48"/>
    </location>
    <ligand>
        <name>ATP</name>
        <dbReference type="ChEBI" id="CHEBI:30616"/>
    </ligand>
</feature>
<sequence length="616" mass="66741">MNEQSVLPPGVPDLVAGRYELQSLIGRGGMADVYLGMDRVLSRKVAIKLLRPDMARDSMVVARFEREAKAVAGLSHPNIVGVYDTGVIPAGDTRPDELPYIVMEYVTGRTLRQMLKEERIEPEFAVDVMHGVCQALEHSHANHVVHRDIKPANVMVTDDGHVKLMDFGIARAVNDSSATMTQTAAVVGTAQYLSPEQARGEIVDHRTDIYSAGCLLYELLVHEPPFTGDSPVSVAYQHVGEDPVPPSEANPDVPQIYDAVVLKALAKERDDRFDSAADLSRALDDALHGIPYQDPQLATSTQPTVALYQEPTQAMDAEAAAYDASAIRPPTDEHPVFASRQQLHDATRRHKSNRGMFWLISIIAAIAVIVAGFMVYRMIQLDQERNAPVGIPNVEKLSEEEATAQLTALNLNVQVEHEYSDAVDEDLVVRTDPKSGASVPKESLVRLYISDGSEQRTIPDSLANQTEVAAREALREAGLEVGEVTRINHPSIPTDWVVQTSPEMGSKVKVGSQVDLILSTGKVTVPDVTGSSLDDAKAKLEADDLGLKVQYTYEESSEAVDTVLEQSSGPNEDVEQGSTIQLTIARAAASSSPSPDESAESSESPSESPSPSAKED</sequence>
<dbReference type="PROSITE" id="PS00107">
    <property type="entry name" value="PROTEIN_KINASE_ATP"/>
    <property type="match status" value="1"/>
</dbReference>
<evidence type="ECO:0000256" key="7">
    <source>
        <dbReference type="ARBA" id="ARBA00022840"/>
    </source>
</evidence>
<dbReference type="InterPro" id="IPR008271">
    <property type="entry name" value="Ser/Thr_kinase_AS"/>
</dbReference>
<keyword evidence="12" id="KW-1133">Transmembrane helix</keyword>
<feature type="domain" description="Protein kinase" evidence="13">
    <location>
        <begin position="19"/>
        <end position="287"/>
    </location>
</feature>
<evidence type="ECO:0000256" key="2">
    <source>
        <dbReference type="ARBA" id="ARBA00022527"/>
    </source>
</evidence>
<dbReference type="NCBIfam" id="NF033483">
    <property type="entry name" value="PknB_PASTA_kin"/>
    <property type="match status" value="1"/>
</dbReference>
<dbReference type="Pfam" id="PF03793">
    <property type="entry name" value="PASTA"/>
    <property type="match status" value="3"/>
</dbReference>